<dbReference type="InterPro" id="IPR001926">
    <property type="entry name" value="TrpB-like_PALP"/>
</dbReference>
<comment type="caution">
    <text evidence="4">The sequence shown here is derived from an EMBL/GenBank/DDBJ whole genome shotgun (WGS) entry which is preliminary data.</text>
</comment>
<reference evidence="4 5" key="1">
    <citation type="submission" date="2024-09" db="EMBL/GenBank/DDBJ databases">
        <authorList>
            <person name="Sun Q."/>
            <person name="Mori K."/>
        </authorList>
    </citation>
    <scope>NUCLEOTIDE SEQUENCE [LARGE SCALE GENOMIC DNA]</scope>
    <source>
        <strain evidence="4 5">CICC 10874</strain>
    </source>
</reference>
<dbReference type="Pfam" id="PF00291">
    <property type="entry name" value="PALP"/>
    <property type="match status" value="1"/>
</dbReference>
<keyword evidence="2" id="KW-0663">Pyridoxal phosphate</keyword>
<evidence type="ECO:0000259" key="3">
    <source>
        <dbReference type="Pfam" id="PF00291"/>
    </source>
</evidence>
<dbReference type="Gene3D" id="3.40.50.1100">
    <property type="match status" value="2"/>
</dbReference>
<comment type="cofactor">
    <cofactor evidence="1">
        <name>pyridoxal 5'-phosphate</name>
        <dbReference type="ChEBI" id="CHEBI:597326"/>
    </cofactor>
</comment>
<dbReference type="EMBL" id="JBHLSV010000013">
    <property type="protein sequence ID" value="MFC0674616.1"/>
    <property type="molecule type" value="Genomic_DNA"/>
</dbReference>
<name>A0ABV6RCA2_9MICO</name>
<proteinExistence type="predicted"/>
<organism evidence="4 5">
    <name type="scientific">Brachybacterium hainanense</name>
    <dbReference type="NCBI Taxonomy" id="1541174"/>
    <lineage>
        <taxon>Bacteria</taxon>
        <taxon>Bacillati</taxon>
        <taxon>Actinomycetota</taxon>
        <taxon>Actinomycetes</taxon>
        <taxon>Micrococcales</taxon>
        <taxon>Dermabacteraceae</taxon>
        <taxon>Brachybacterium</taxon>
    </lineage>
</organism>
<gene>
    <name evidence="4" type="ORF">ACFFF6_11680</name>
</gene>
<dbReference type="CDD" id="cd01561">
    <property type="entry name" value="CBS_like"/>
    <property type="match status" value="1"/>
</dbReference>
<dbReference type="RefSeq" id="WP_376980877.1">
    <property type="nucleotide sequence ID" value="NZ_JBHLSV010000013.1"/>
</dbReference>
<accession>A0ABV6RCA2</accession>
<feature type="domain" description="Tryptophan synthase beta chain-like PALP" evidence="3">
    <location>
        <begin position="23"/>
        <end position="304"/>
    </location>
</feature>
<evidence type="ECO:0000313" key="4">
    <source>
        <dbReference type="EMBL" id="MFC0674616.1"/>
    </source>
</evidence>
<evidence type="ECO:0000313" key="5">
    <source>
        <dbReference type="Proteomes" id="UP001589793"/>
    </source>
</evidence>
<evidence type="ECO:0000256" key="1">
    <source>
        <dbReference type="ARBA" id="ARBA00001933"/>
    </source>
</evidence>
<dbReference type="InterPro" id="IPR036052">
    <property type="entry name" value="TrpB-like_PALP_sf"/>
</dbReference>
<evidence type="ECO:0000256" key="2">
    <source>
        <dbReference type="ARBA" id="ARBA00022898"/>
    </source>
</evidence>
<sequence>MHDDPRTPSSFLDQHEHTGFFRSPQTHLQRLFPESPQVRIIAKLDLLQMTGSTKERTAASLLRGLVERGELGPGGTVVESTSGNLGTALARQCALSGHRFVAVVDETANSAAVRTMRAYGAEVDVVPTPPDGNRLAARVARVRSLLAQIPGSATTDQYGSPDNPAAHESSTMPEIVAALGAPPDRMYVATSTTGTVLGCQQAILRHGWPTELIAVDAEGSVLFGGDAGPRQLPGLGAGFVTDLSRRARPDAVHRIGEREMIIGCRLLARREGILAGASTGAIVAAVGRDIGELPAGTRVAMLVHDSGVPYHPTVYDDAWTAERIGPVRDIEAALSRANPFAR</sequence>
<dbReference type="InterPro" id="IPR050214">
    <property type="entry name" value="Cys_Synth/Cystath_Beta-Synth"/>
</dbReference>
<dbReference type="SUPFAM" id="SSF53686">
    <property type="entry name" value="Tryptophan synthase beta subunit-like PLP-dependent enzymes"/>
    <property type="match status" value="1"/>
</dbReference>
<keyword evidence="5" id="KW-1185">Reference proteome</keyword>
<dbReference type="Proteomes" id="UP001589793">
    <property type="component" value="Unassembled WGS sequence"/>
</dbReference>
<dbReference type="PANTHER" id="PTHR10314">
    <property type="entry name" value="CYSTATHIONINE BETA-SYNTHASE"/>
    <property type="match status" value="1"/>
</dbReference>
<protein>
    <submittedName>
        <fullName evidence="4">Pyridoxal-phosphate dependent enzyme</fullName>
    </submittedName>
</protein>